<name>A0A1H6DT36_9GAMM</name>
<dbReference type="PANTHER" id="PTHR10302">
    <property type="entry name" value="SINGLE-STRANDED DNA-BINDING PROTEIN"/>
    <property type="match status" value="1"/>
</dbReference>
<dbReference type="PANTHER" id="PTHR10302:SF0">
    <property type="entry name" value="SINGLE-STRANDED DNA-BINDING PROTEIN, MITOCHONDRIAL"/>
    <property type="match status" value="1"/>
</dbReference>
<comment type="subunit">
    <text evidence="2">Homotetramer.</text>
</comment>
<dbReference type="AlphaFoldDB" id="A0A1H6DT36"/>
<dbReference type="PIRSF" id="PIRSF002070">
    <property type="entry name" value="SSB"/>
    <property type="match status" value="1"/>
</dbReference>
<dbReference type="GO" id="GO:0006310">
    <property type="term" value="P:DNA recombination"/>
    <property type="evidence" value="ECO:0007669"/>
    <property type="project" value="UniProtKB-UniRule"/>
</dbReference>
<feature type="short sequence motif" description="Important for interaction with partner proteins" evidence="2">
    <location>
        <begin position="140"/>
        <end position="145"/>
    </location>
</feature>
<evidence type="ECO:0000313" key="5">
    <source>
        <dbReference type="EMBL" id="SEG88409.1"/>
    </source>
</evidence>
<protein>
    <recommendedName>
        <fullName evidence="2 3">Single-stranded DNA-binding protein</fullName>
        <shortName evidence="2">SSB</shortName>
    </recommendedName>
</protein>
<evidence type="ECO:0000256" key="3">
    <source>
        <dbReference type="PIRNR" id="PIRNR002070"/>
    </source>
</evidence>
<dbReference type="EMBL" id="FNVQ01000009">
    <property type="protein sequence ID" value="SEG88409.1"/>
    <property type="molecule type" value="Genomic_DNA"/>
</dbReference>
<keyword evidence="1 2" id="KW-0238">DNA-binding</keyword>
<dbReference type="InterPro" id="IPR000424">
    <property type="entry name" value="Primosome_PriB/ssb"/>
</dbReference>
<keyword evidence="6" id="KW-1185">Reference proteome</keyword>
<dbReference type="GO" id="GO:0003697">
    <property type="term" value="F:single-stranded DNA binding"/>
    <property type="evidence" value="ECO:0007669"/>
    <property type="project" value="UniProtKB-UniRule"/>
</dbReference>
<dbReference type="CDD" id="cd04496">
    <property type="entry name" value="SSB_OBF"/>
    <property type="match status" value="1"/>
</dbReference>
<dbReference type="SUPFAM" id="SSF50249">
    <property type="entry name" value="Nucleic acid-binding proteins"/>
    <property type="match status" value="1"/>
</dbReference>
<evidence type="ECO:0000256" key="4">
    <source>
        <dbReference type="SAM" id="MobiDB-lite"/>
    </source>
</evidence>
<feature type="region of interest" description="Disordered" evidence="4">
    <location>
        <begin position="106"/>
        <end position="145"/>
    </location>
</feature>
<dbReference type="NCBIfam" id="TIGR00621">
    <property type="entry name" value="ssb"/>
    <property type="match status" value="1"/>
</dbReference>
<evidence type="ECO:0000256" key="1">
    <source>
        <dbReference type="ARBA" id="ARBA00023125"/>
    </source>
</evidence>
<dbReference type="Gene3D" id="2.40.50.140">
    <property type="entry name" value="Nucleic acid-binding proteins"/>
    <property type="match status" value="1"/>
</dbReference>
<gene>
    <name evidence="5" type="ORF">SAMN05444390_10976</name>
</gene>
<keyword evidence="2" id="KW-0234">DNA repair</keyword>
<feature type="compositionally biased region" description="Low complexity" evidence="4">
    <location>
        <begin position="106"/>
        <end position="131"/>
    </location>
</feature>
<sequence length="145" mass="16483">MNLNKVIFAGNIGRMQSSAMPDGTAVVNMRIASTKRYKDRNGERQEKTTWMTAASFGRQAEVIQQYFQKGDPIYIEGPLEVRSWEDDQGNKRQSVEIRILEFQFVGSNQSGQQQGQPQNQPQQQAASAPQNNRPPMDEFDDDIPF</sequence>
<comment type="caution">
    <text evidence="2">Lacks conserved residue(s) required for the propagation of feature annotation.</text>
</comment>
<dbReference type="GO" id="GO:0006260">
    <property type="term" value="P:DNA replication"/>
    <property type="evidence" value="ECO:0007669"/>
    <property type="project" value="UniProtKB-UniRule"/>
</dbReference>
<keyword evidence="2" id="KW-0235">DNA replication</keyword>
<dbReference type="GO" id="GO:0006281">
    <property type="term" value="P:DNA repair"/>
    <property type="evidence" value="ECO:0007669"/>
    <property type="project" value="UniProtKB-UniRule"/>
</dbReference>
<reference evidence="5 6" key="1">
    <citation type="submission" date="2016-10" db="EMBL/GenBank/DDBJ databases">
        <authorList>
            <person name="de Groot N.N."/>
        </authorList>
    </citation>
    <scope>NUCLEOTIDE SEQUENCE [LARGE SCALE GENOMIC DNA]</scope>
    <source>
        <strain evidence="5 6">DSM 22012</strain>
    </source>
</reference>
<keyword evidence="2" id="KW-0227">DNA damage</keyword>
<comment type="function">
    <text evidence="2">Plays an important role in DNA replication, recombination and repair. Binds to ssDNA and to an array of partner proteins to recruit them to their sites of action during DNA metabolism.</text>
</comment>
<organism evidence="5 6">
    <name type="scientific">Marinobacterium lutimaris</name>
    <dbReference type="NCBI Taxonomy" id="568106"/>
    <lineage>
        <taxon>Bacteria</taxon>
        <taxon>Pseudomonadati</taxon>
        <taxon>Pseudomonadota</taxon>
        <taxon>Gammaproteobacteria</taxon>
        <taxon>Oceanospirillales</taxon>
        <taxon>Oceanospirillaceae</taxon>
        <taxon>Marinobacterium</taxon>
    </lineage>
</organism>
<dbReference type="InterPro" id="IPR011344">
    <property type="entry name" value="ssDNA-bd"/>
</dbReference>
<evidence type="ECO:0000313" key="6">
    <source>
        <dbReference type="Proteomes" id="UP000236745"/>
    </source>
</evidence>
<keyword evidence="2" id="KW-0233">DNA recombination</keyword>
<proteinExistence type="inferred from homology"/>
<accession>A0A1H6DT36</accession>
<dbReference type="RefSeq" id="WP_104005875.1">
    <property type="nucleotide sequence ID" value="NZ_FNVQ01000009.1"/>
</dbReference>
<dbReference type="Pfam" id="PF00436">
    <property type="entry name" value="SSB"/>
    <property type="match status" value="1"/>
</dbReference>
<dbReference type="GO" id="GO:0009295">
    <property type="term" value="C:nucleoid"/>
    <property type="evidence" value="ECO:0007669"/>
    <property type="project" value="TreeGrafter"/>
</dbReference>
<dbReference type="InterPro" id="IPR012340">
    <property type="entry name" value="NA-bd_OB-fold"/>
</dbReference>
<dbReference type="HAMAP" id="MF_00984">
    <property type="entry name" value="SSB"/>
    <property type="match status" value="1"/>
</dbReference>
<dbReference type="Proteomes" id="UP000236745">
    <property type="component" value="Unassembled WGS sequence"/>
</dbReference>
<dbReference type="PROSITE" id="PS50935">
    <property type="entry name" value="SSB"/>
    <property type="match status" value="1"/>
</dbReference>
<evidence type="ECO:0000256" key="2">
    <source>
        <dbReference type="HAMAP-Rule" id="MF_00984"/>
    </source>
</evidence>
<dbReference type="OrthoDB" id="9809878at2"/>